<feature type="transmembrane region" description="Helical" evidence="12">
    <location>
        <begin position="195"/>
        <end position="216"/>
    </location>
</feature>
<dbReference type="SMART" id="SM00304">
    <property type="entry name" value="HAMP"/>
    <property type="match status" value="1"/>
</dbReference>
<evidence type="ECO:0000313" key="16">
    <source>
        <dbReference type="Proteomes" id="UP001371218"/>
    </source>
</evidence>
<evidence type="ECO:0000259" key="13">
    <source>
        <dbReference type="PROSITE" id="PS50109"/>
    </source>
</evidence>
<dbReference type="Gene3D" id="3.30.450.20">
    <property type="entry name" value="PAS domain"/>
    <property type="match status" value="1"/>
</dbReference>
<reference evidence="15 16" key="1">
    <citation type="submission" date="2024-04" db="EMBL/GenBank/DDBJ databases">
        <title>Novel species of the genus Ideonella isolated from streams.</title>
        <authorList>
            <person name="Lu H."/>
        </authorList>
    </citation>
    <scope>NUCLEOTIDE SEQUENCE [LARGE SCALE GENOMIC DNA]</scope>
    <source>
        <strain evidence="15 16">DXS29W</strain>
    </source>
</reference>
<evidence type="ECO:0000256" key="12">
    <source>
        <dbReference type="SAM" id="Phobius"/>
    </source>
</evidence>
<dbReference type="SMART" id="SM00388">
    <property type="entry name" value="HisKA"/>
    <property type="match status" value="1"/>
</dbReference>
<evidence type="ECO:0000256" key="2">
    <source>
        <dbReference type="ARBA" id="ARBA00004651"/>
    </source>
</evidence>
<keyword evidence="5" id="KW-0597">Phosphoprotein</keyword>
<dbReference type="Gene3D" id="3.30.565.10">
    <property type="entry name" value="Histidine kinase-like ATPase, C-terminal domain"/>
    <property type="match status" value="1"/>
</dbReference>
<dbReference type="EMBL" id="JBBUTG010000004">
    <property type="protein sequence ID" value="MEK8030968.1"/>
    <property type="molecule type" value="Genomic_DNA"/>
</dbReference>
<evidence type="ECO:0000256" key="10">
    <source>
        <dbReference type="ARBA" id="ARBA00023012"/>
    </source>
</evidence>
<evidence type="ECO:0000256" key="11">
    <source>
        <dbReference type="ARBA" id="ARBA00023136"/>
    </source>
</evidence>
<dbReference type="PANTHER" id="PTHR45436">
    <property type="entry name" value="SENSOR HISTIDINE KINASE YKOH"/>
    <property type="match status" value="1"/>
</dbReference>
<dbReference type="InterPro" id="IPR003661">
    <property type="entry name" value="HisK_dim/P_dom"/>
</dbReference>
<keyword evidence="9 12" id="KW-1133">Transmembrane helix</keyword>
<evidence type="ECO:0000256" key="6">
    <source>
        <dbReference type="ARBA" id="ARBA00022679"/>
    </source>
</evidence>
<gene>
    <name evidence="15" type="primary">creC</name>
    <name evidence="15" type="ORF">AACH06_09095</name>
</gene>
<evidence type="ECO:0000256" key="1">
    <source>
        <dbReference type="ARBA" id="ARBA00000085"/>
    </source>
</evidence>
<feature type="domain" description="Histidine kinase" evidence="13">
    <location>
        <begin position="277"/>
        <end position="491"/>
    </location>
</feature>
<comment type="catalytic activity">
    <reaction evidence="1">
        <text>ATP + protein L-histidine = ADP + protein N-phospho-L-histidine.</text>
        <dbReference type="EC" id="2.7.13.3"/>
    </reaction>
</comment>
<dbReference type="GO" id="GO:0004673">
    <property type="term" value="F:protein histidine kinase activity"/>
    <property type="evidence" value="ECO:0007669"/>
    <property type="project" value="UniProtKB-EC"/>
</dbReference>
<keyword evidence="11 12" id="KW-0472">Membrane</keyword>
<dbReference type="Pfam" id="PF02518">
    <property type="entry name" value="HATPase_c"/>
    <property type="match status" value="1"/>
</dbReference>
<dbReference type="NCBIfam" id="NF008312">
    <property type="entry name" value="PRK11100.1"/>
    <property type="match status" value="1"/>
</dbReference>
<evidence type="ECO:0000256" key="9">
    <source>
        <dbReference type="ARBA" id="ARBA00022989"/>
    </source>
</evidence>
<keyword evidence="8 15" id="KW-0418">Kinase</keyword>
<dbReference type="InterPro" id="IPR050428">
    <property type="entry name" value="TCS_sensor_his_kinase"/>
</dbReference>
<keyword evidence="16" id="KW-1185">Reference proteome</keyword>
<dbReference type="Gene3D" id="1.10.287.130">
    <property type="match status" value="1"/>
</dbReference>
<evidence type="ECO:0000256" key="4">
    <source>
        <dbReference type="ARBA" id="ARBA00022475"/>
    </source>
</evidence>
<protein>
    <recommendedName>
        <fullName evidence="3">histidine kinase</fullName>
        <ecNumber evidence="3">2.7.13.3</ecNumber>
    </recommendedName>
</protein>
<evidence type="ECO:0000256" key="3">
    <source>
        <dbReference type="ARBA" id="ARBA00012438"/>
    </source>
</evidence>
<dbReference type="InterPro" id="IPR005467">
    <property type="entry name" value="His_kinase_dom"/>
</dbReference>
<keyword evidence="6 15" id="KW-0808">Transferase</keyword>
<dbReference type="SUPFAM" id="SSF47384">
    <property type="entry name" value="Homodimeric domain of signal transducing histidine kinase"/>
    <property type="match status" value="1"/>
</dbReference>
<feature type="transmembrane region" description="Helical" evidence="12">
    <location>
        <begin position="6"/>
        <end position="27"/>
    </location>
</feature>
<dbReference type="InterPro" id="IPR029151">
    <property type="entry name" value="Sensor-like_sf"/>
</dbReference>
<keyword evidence="7 12" id="KW-0812">Transmembrane</keyword>
<accession>A0ABU9BLZ2</accession>
<proteinExistence type="predicted"/>
<dbReference type="CDD" id="cd18773">
    <property type="entry name" value="PDC1_HK_sensor"/>
    <property type="match status" value="1"/>
</dbReference>
<comment type="subcellular location">
    <subcellularLocation>
        <location evidence="2">Cell membrane</location>
        <topology evidence="2">Multi-pass membrane protein</topology>
    </subcellularLocation>
</comment>
<dbReference type="SUPFAM" id="SSF55874">
    <property type="entry name" value="ATPase domain of HSP90 chaperone/DNA topoisomerase II/histidine kinase"/>
    <property type="match status" value="1"/>
</dbReference>
<dbReference type="InterPro" id="IPR036890">
    <property type="entry name" value="HATPase_C_sf"/>
</dbReference>
<dbReference type="PROSITE" id="PS50885">
    <property type="entry name" value="HAMP"/>
    <property type="match status" value="1"/>
</dbReference>
<dbReference type="InterPro" id="IPR036097">
    <property type="entry name" value="HisK_dim/P_sf"/>
</dbReference>
<comment type="caution">
    <text evidence="15">The sequence shown here is derived from an EMBL/GenBank/DDBJ whole genome shotgun (WGS) entry which is preliminary data.</text>
</comment>
<dbReference type="Pfam" id="PF00512">
    <property type="entry name" value="HisKA"/>
    <property type="match status" value="1"/>
</dbReference>
<dbReference type="InterPro" id="IPR004358">
    <property type="entry name" value="Sig_transdc_His_kin-like_C"/>
</dbReference>
<dbReference type="RefSeq" id="WP_341425335.1">
    <property type="nucleotide sequence ID" value="NZ_JBBUTG010000004.1"/>
</dbReference>
<dbReference type="InterPro" id="IPR003594">
    <property type="entry name" value="HATPase_dom"/>
</dbReference>
<dbReference type="PANTHER" id="PTHR45436:SF10">
    <property type="entry name" value="HISTIDINE KINASE"/>
    <property type="match status" value="1"/>
</dbReference>
<evidence type="ECO:0000256" key="8">
    <source>
        <dbReference type="ARBA" id="ARBA00022777"/>
    </source>
</evidence>
<dbReference type="PROSITE" id="PS50109">
    <property type="entry name" value="HIS_KIN"/>
    <property type="match status" value="1"/>
</dbReference>
<dbReference type="InterPro" id="IPR003660">
    <property type="entry name" value="HAMP_dom"/>
</dbReference>
<organism evidence="15 16">
    <name type="scientific">Ideonella lacteola</name>
    <dbReference type="NCBI Taxonomy" id="2984193"/>
    <lineage>
        <taxon>Bacteria</taxon>
        <taxon>Pseudomonadati</taxon>
        <taxon>Pseudomonadota</taxon>
        <taxon>Betaproteobacteria</taxon>
        <taxon>Burkholderiales</taxon>
        <taxon>Sphaerotilaceae</taxon>
        <taxon>Ideonella</taxon>
    </lineage>
</organism>
<sequence length="491" mass="53069">MHLGLRLFFGFLVITGLAAFFVMRVFVAEVKPSVREVMEDILVDTANLLAEDAAADLGAMPEGGDLRGTRFAGVVQAYASRPVDAQIWGLNKRHLDLRIYVTDGRGRVVLDAGADLPSADGALGEDYSRWRDVALTLRGEYGARATREVKTDERSSVMYVAAPVRGADGRVMGVLTVAKAQSTVAPFVDRAEHKIVVAGAWLLGLSLLIGVAVTLWTVHAVRQLRRYAQQAGGEPTPGAALVLPPALPGELGELARAMGAMRERLEGRAQREQFVRALTHELKGPLAAIRGAAELLEDPSLNAAERHRFASQVGDQTERLRELVDRLLELSKLESAGQPAHREPVALARLTDRVLADHRAALEQRGLSVRWLQRDDDVTVPADANQLALALSNLLVNAVDFAPHGSTLELDLTRTAERVCWSLRDHGPGVPDYALQHLGERFYATARPGSDRKGSGLGLAIVRQVAALHRGALAITPAQPGLRVELTLPLA</sequence>
<dbReference type="PRINTS" id="PR00344">
    <property type="entry name" value="BCTRLSENSOR"/>
</dbReference>
<evidence type="ECO:0000313" key="15">
    <source>
        <dbReference type="EMBL" id="MEK8030968.1"/>
    </source>
</evidence>
<feature type="domain" description="HAMP" evidence="14">
    <location>
        <begin position="215"/>
        <end position="270"/>
    </location>
</feature>
<keyword evidence="10" id="KW-0902">Two-component regulatory system</keyword>
<dbReference type="SMART" id="SM00387">
    <property type="entry name" value="HATPase_c"/>
    <property type="match status" value="1"/>
</dbReference>
<dbReference type="SUPFAM" id="SSF103190">
    <property type="entry name" value="Sensory domain-like"/>
    <property type="match status" value="1"/>
</dbReference>
<evidence type="ECO:0000259" key="14">
    <source>
        <dbReference type="PROSITE" id="PS50885"/>
    </source>
</evidence>
<keyword evidence="4" id="KW-1003">Cell membrane</keyword>
<dbReference type="Proteomes" id="UP001371218">
    <property type="component" value="Unassembled WGS sequence"/>
</dbReference>
<dbReference type="EC" id="2.7.13.3" evidence="3"/>
<evidence type="ECO:0000256" key="7">
    <source>
        <dbReference type="ARBA" id="ARBA00022692"/>
    </source>
</evidence>
<name>A0ABU9BLZ2_9BURK</name>
<evidence type="ECO:0000256" key="5">
    <source>
        <dbReference type="ARBA" id="ARBA00022553"/>
    </source>
</evidence>
<dbReference type="CDD" id="cd00082">
    <property type="entry name" value="HisKA"/>
    <property type="match status" value="1"/>
</dbReference>